<dbReference type="EMBL" id="CP082214">
    <property type="protein sequence ID" value="WDM71114.1"/>
    <property type="molecule type" value="Genomic_DNA"/>
</dbReference>
<evidence type="ECO:0000313" key="5">
    <source>
        <dbReference type="Proteomes" id="UP000239561"/>
    </source>
</evidence>
<accession>A0A2S7DF57</accession>
<keyword evidence="6" id="KW-1185">Reference proteome</keyword>
<name>A0A2S7DF57_9XANT</name>
<proteinExistence type="inferred from homology"/>
<reference evidence="4 6" key="2">
    <citation type="submission" date="2021-08" db="EMBL/GenBank/DDBJ databases">
        <title>Genome sequences of Xanthomonas cucurbitae isolates from 5 Midwestern US states.</title>
        <authorList>
            <person name="Hind S.R."/>
        </authorList>
    </citation>
    <scope>NUCLEOTIDE SEQUENCE [LARGE SCALE GENOMIC DNA]</scope>
    <source>
        <strain evidence="4 6">OH_261</strain>
    </source>
</reference>
<dbReference type="InterPro" id="IPR013385">
    <property type="entry name" value="T3SS_SpaO/YscQ/SpaO"/>
</dbReference>
<dbReference type="PANTHER" id="PTHR30034">
    <property type="entry name" value="FLAGELLAR MOTOR SWITCH PROTEIN FLIM"/>
    <property type="match status" value="1"/>
</dbReference>
<evidence type="ECO:0000313" key="3">
    <source>
        <dbReference type="EMBL" id="PPU72449.1"/>
    </source>
</evidence>
<dbReference type="Pfam" id="PF01052">
    <property type="entry name" value="FliMN_C"/>
    <property type="match status" value="1"/>
</dbReference>
<dbReference type="SUPFAM" id="SSF101801">
    <property type="entry name" value="Surface presentation of antigens (SPOA)"/>
    <property type="match status" value="1"/>
</dbReference>
<dbReference type="InterPro" id="IPR036429">
    <property type="entry name" value="SpoA-like_sf"/>
</dbReference>
<dbReference type="Proteomes" id="UP000239561">
    <property type="component" value="Unassembled WGS sequence"/>
</dbReference>
<dbReference type="Gene3D" id="2.30.330.10">
    <property type="entry name" value="SpoA-like"/>
    <property type="match status" value="1"/>
</dbReference>
<gene>
    <name evidence="4" type="primary">sctQ</name>
    <name evidence="4" type="ORF">K6978_17395</name>
    <name evidence="3" type="ORF">XcuCFBP2542_17190</name>
</gene>
<comment type="similarity">
    <text evidence="1">Belongs to the FliN/MopA/SpaO family.</text>
</comment>
<dbReference type="Proteomes" id="UP001214201">
    <property type="component" value="Chromosome"/>
</dbReference>
<dbReference type="RefSeq" id="WP_104605267.1">
    <property type="nucleotide sequence ID" value="NZ_CP033326.1"/>
</dbReference>
<feature type="domain" description="Flagellar motor switch protein FliN-like C-terminal" evidence="2">
    <location>
        <begin position="220"/>
        <end position="290"/>
    </location>
</feature>
<dbReference type="NCBIfam" id="TIGR02551">
    <property type="entry name" value="SpaO_YscQ"/>
    <property type="match status" value="1"/>
</dbReference>
<dbReference type="AlphaFoldDB" id="A0A2S7DF57"/>
<reference evidence="3 5" key="1">
    <citation type="submission" date="2016-08" db="EMBL/GenBank/DDBJ databases">
        <authorList>
            <person name="Seilhamer J.J."/>
        </authorList>
    </citation>
    <scope>NUCLEOTIDE SEQUENCE [LARGE SCALE GENOMIC DNA]</scope>
    <source>
        <strain evidence="3 5">CFBP2542</strain>
    </source>
</reference>
<dbReference type="OrthoDB" id="9148477at2"/>
<dbReference type="PANTHER" id="PTHR30034:SF6">
    <property type="entry name" value="YOP PROTEINS TRANSLOCATION PROTEIN Q"/>
    <property type="match status" value="1"/>
</dbReference>
<dbReference type="InterPro" id="IPR001543">
    <property type="entry name" value="FliN-like_C"/>
</dbReference>
<evidence type="ECO:0000313" key="6">
    <source>
        <dbReference type="Proteomes" id="UP001214201"/>
    </source>
</evidence>
<evidence type="ECO:0000256" key="1">
    <source>
        <dbReference type="ARBA" id="ARBA00009226"/>
    </source>
</evidence>
<dbReference type="GO" id="GO:0071978">
    <property type="term" value="P:bacterial-type flagellum-dependent swarming motility"/>
    <property type="evidence" value="ECO:0007669"/>
    <property type="project" value="TreeGrafter"/>
</dbReference>
<evidence type="ECO:0000313" key="4">
    <source>
        <dbReference type="EMBL" id="WDM71114.1"/>
    </source>
</evidence>
<evidence type="ECO:0000259" key="2">
    <source>
        <dbReference type="Pfam" id="PF01052"/>
    </source>
</evidence>
<dbReference type="GO" id="GO:0050918">
    <property type="term" value="P:positive chemotaxis"/>
    <property type="evidence" value="ECO:0007669"/>
    <property type="project" value="TreeGrafter"/>
</dbReference>
<protein>
    <submittedName>
        <fullName evidence="3">Aldolase</fullName>
    </submittedName>
    <submittedName>
        <fullName evidence="4">Type III secretion system cytoplasmic ring protein SctQ</fullName>
    </submittedName>
</protein>
<organism evidence="3 5">
    <name type="scientific">Xanthomonas cucurbitae</name>
    <dbReference type="NCBI Taxonomy" id="56453"/>
    <lineage>
        <taxon>Bacteria</taxon>
        <taxon>Pseudomonadati</taxon>
        <taxon>Pseudomonadota</taxon>
        <taxon>Gammaproteobacteria</taxon>
        <taxon>Lysobacterales</taxon>
        <taxon>Lysobacteraceae</taxon>
        <taxon>Xanthomonas</taxon>
    </lineage>
</organism>
<dbReference type="EMBL" id="MDED01000050">
    <property type="protein sequence ID" value="PPU72449.1"/>
    <property type="molecule type" value="Genomic_DNA"/>
</dbReference>
<dbReference type="GO" id="GO:0030254">
    <property type="term" value="P:protein secretion by the type III secretion system"/>
    <property type="evidence" value="ECO:0007669"/>
    <property type="project" value="InterPro"/>
</dbReference>
<sequence length="298" mass="31219">MRLSHHCGVRLHQRPIPQADAVRACLQLDSGNLEFCVAARDGLALVANEADGEVRVALAGLLMGEPLRSLEPLGLGEAQLLAFDRCDELSEPAGIGVTVGGIDMIAEAASPALLSALQRAVEALQMPVSGWPGSLRIPTSLCIGQRSASAGMLQSLRAGDVLLHCLASSPLRAGELLWGAPGSGSMRAAVRLTPQQMILETCPTMHDDLPPPNAAQPASDLSSLELPVRLEVDQLALSLSELSALQPGQILELSVPLDQADIRLVVYGQTVGIGRLLAVGEHLGLQILSMSETPRADA</sequence>